<dbReference type="GO" id="GO:0006265">
    <property type="term" value="P:DNA topological change"/>
    <property type="evidence" value="ECO:0007669"/>
    <property type="project" value="InterPro"/>
</dbReference>
<dbReference type="RefSeq" id="WP_010944431.1">
    <property type="nucleotide sequence ID" value="NZ_CP011218.1"/>
</dbReference>
<organism evidence="2 3">
    <name type="scientific">Haemophilus ducreyi</name>
    <dbReference type="NCBI Taxonomy" id="730"/>
    <lineage>
        <taxon>Bacteria</taxon>
        <taxon>Pseudomonadati</taxon>
        <taxon>Pseudomonadota</taxon>
        <taxon>Gammaproteobacteria</taxon>
        <taxon>Pasteurellales</taxon>
        <taxon>Pasteurellaceae</taxon>
        <taxon>Haemophilus</taxon>
    </lineage>
</organism>
<dbReference type="PANTHER" id="PTHR42785:SF1">
    <property type="entry name" value="DNA TOPOISOMERASE"/>
    <property type="match status" value="1"/>
</dbReference>
<dbReference type="InterPro" id="IPR013498">
    <property type="entry name" value="Topo_IA_Znf"/>
</dbReference>
<accession>A0AAC9EN34</accession>
<protein>
    <recommendedName>
        <fullName evidence="1">DNA topoisomerase type IA zn finger domain-containing protein</fullName>
    </recommendedName>
</protein>
<feature type="domain" description="DNA topoisomerase type IA zn finger" evidence="1">
    <location>
        <begin position="11"/>
        <end position="47"/>
    </location>
</feature>
<dbReference type="AlphaFoldDB" id="A0AAC9EN34"/>
<feature type="domain" description="DNA topoisomerase type IA zn finger" evidence="1">
    <location>
        <begin position="57"/>
        <end position="90"/>
    </location>
</feature>
<evidence type="ECO:0000313" key="3">
    <source>
        <dbReference type="Proteomes" id="UP000060132"/>
    </source>
</evidence>
<dbReference type="PANTHER" id="PTHR42785">
    <property type="entry name" value="DNA TOPOISOMERASE, TYPE IA, CORE"/>
    <property type="match status" value="1"/>
</dbReference>
<dbReference type="Gene3D" id="3.30.65.10">
    <property type="entry name" value="Bacterial Topoisomerase I, domain 1"/>
    <property type="match status" value="3"/>
</dbReference>
<dbReference type="GO" id="GO:0003917">
    <property type="term" value="F:DNA topoisomerase type I (single strand cut, ATP-independent) activity"/>
    <property type="evidence" value="ECO:0007669"/>
    <property type="project" value="InterPro"/>
</dbReference>
<dbReference type="OMA" id="HYPECDY"/>
<gene>
    <name evidence="2" type="ORF">RZ57_01620</name>
</gene>
<reference evidence="2 3" key="1">
    <citation type="journal article" date="2015" name="PLoS Negl. Trop. Dis.">
        <title>Haemophilus ducreyi Cutaneous Ulcer Strains Are Nearly Identical to Class I Genital Ulcer Strains.</title>
        <authorList>
            <person name="Gangaiah D."/>
            <person name="Webb K.M."/>
            <person name="Humphreys T.L."/>
            <person name="Fortney K.R."/>
            <person name="Toh E."/>
            <person name="Tai A."/>
            <person name="Katz S.S."/>
            <person name="Pillay A."/>
            <person name="Chen C.Y."/>
            <person name="Roberts S.A."/>
            <person name="Munson R.S.Jr."/>
            <person name="Spinola S.M."/>
        </authorList>
    </citation>
    <scope>NUCLEOTIDE SEQUENCE [LARGE SCALE GENOMIC DNA]</scope>
    <source>
        <strain evidence="3">CLU2</strain>
    </source>
</reference>
<dbReference type="Pfam" id="PF01396">
    <property type="entry name" value="Zn_ribbon_Top1"/>
    <property type="match status" value="4"/>
</dbReference>
<evidence type="ECO:0000259" key="1">
    <source>
        <dbReference type="Pfam" id="PF01396"/>
    </source>
</evidence>
<feature type="domain" description="DNA topoisomerase type IA zn finger" evidence="1">
    <location>
        <begin position="101"/>
        <end position="138"/>
    </location>
</feature>
<dbReference type="Proteomes" id="UP000060132">
    <property type="component" value="Chromosome"/>
</dbReference>
<proteinExistence type="predicted"/>
<feature type="domain" description="DNA topoisomerase type IA zn finger" evidence="1">
    <location>
        <begin position="142"/>
        <end position="166"/>
    </location>
</feature>
<name>A0AAC9EN34_HAEDC</name>
<dbReference type="InterPro" id="IPR000380">
    <property type="entry name" value="Topo_IA"/>
</dbReference>
<dbReference type="GO" id="GO:0003677">
    <property type="term" value="F:DNA binding"/>
    <property type="evidence" value="ECO:0007669"/>
    <property type="project" value="InterPro"/>
</dbReference>
<dbReference type="GO" id="GO:0005694">
    <property type="term" value="C:chromosome"/>
    <property type="evidence" value="ECO:0007669"/>
    <property type="project" value="InterPro"/>
</dbReference>
<evidence type="ECO:0000313" key="2">
    <source>
        <dbReference type="EMBL" id="AKO31934.1"/>
    </source>
</evidence>
<sequence length="178" mass="19958">MSLFTSTKHAEVCPDCGAELKLKRSKQGLFWGCTGYPACHYIRPLQQMYQVIKVLAESCPVCGYALQLKQGQFGIFIGCSHYPQCTFTVRNEIDSDPAIFDCPACNKHKLVARKSRLGKTFYGCSGFPECKFTLPSEPIAKICPKCHGKLAIVKKQRGKMCYLCINKGCQHLFSEENE</sequence>
<dbReference type="SUPFAM" id="SSF57783">
    <property type="entry name" value="Zinc beta-ribbon"/>
    <property type="match status" value="3"/>
</dbReference>
<dbReference type="EMBL" id="CP011219">
    <property type="protein sequence ID" value="AKO31934.1"/>
    <property type="molecule type" value="Genomic_DNA"/>
</dbReference>